<dbReference type="RefSeq" id="WP_021687335.1">
    <property type="nucleotide sequence ID" value="NZ_KI260566.1"/>
</dbReference>
<dbReference type="EMBL" id="AWVH01000030">
    <property type="protein sequence ID" value="ERJ93124.1"/>
    <property type="molecule type" value="Genomic_DNA"/>
</dbReference>
<accession>A0ABN0NYH0</accession>
<reference evidence="1 2" key="1">
    <citation type="submission" date="2013-08" db="EMBL/GenBank/DDBJ databases">
        <authorList>
            <person name="Weinstock G."/>
            <person name="Sodergren E."/>
            <person name="Wylie T."/>
            <person name="Fulton L."/>
            <person name="Fulton R."/>
            <person name="Fronick C."/>
            <person name="O'Laughlin M."/>
            <person name="Godfrey J."/>
            <person name="Miner T."/>
            <person name="Herter B."/>
            <person name="Appelbaum E."/>
            <person name="Cordes M."/>
            <person name="Lek S."/>
            <person name="Wollam A."/>
            <person name="Pepin K.H."/>
            <person name="Palsikar V.B."/>
            <person name="Mitreva M."/>
            <person name="Wilson R.K."/>
        </authorList>
    </citation>
    <scope>NUCLEOTIDE SEQUENCE [LARGE SCALE GENOMIC DNA]</scope>
    <source>
        <strain evidence="1 2">ATCC 700332</strain>
    </source>
</reference>
<protein>
    <submittedName>
        <fullName evidence="1">Uncharacterized protein</fullName>
    </submittedName>
</protein>
<evidence type="ECO:0000313" key="1">
    <source>
        <dbReference type="EMBL" id="ERJ93124.1"/>
    </source>
</evidence>
<evidence type="ECO:0000313" key="2">
    <source>
        <dbReference type="Proteomes" id="UP000016649"/>
    </source>
</evidence>
<proteinExistence type="predicted"/>
<sequence length="72" mass="8192">MTNYYALKSHNCNDYMSIEKELEDGFVIRIVRDKDGYEEVTTDFISKVLFDSCIRTGYLTKIEAPMAAAVSA</sequence>
<gene>
    <name evidence="1" type="ORF">HMPREF9193_01124</name>
</gene>
<name>A0ABN0NYH0_TRELE</name>
<comment type="caution">
    <text evidence="1">The sequence shown here is derived from an EMBL/GenBank/DDBJ whole genome shotgun (WGS) entry which is preliminary data.</text>
</comment>
<keyword evidence="2" id="KW-1185">Reference proteome</keyword>
<organism evidence="1 2">
    <name type="scientific">Treponema lecithinolyticum ATCC 700332</name>
    <dbReference type="NCBI Taxonomy" id="1321815"/>
    <lineage>
        <taxon>Bacteria</taxon>
        <taxon>Pseudomonadati</taxon>
        <taxon>Spirochaetota</taxon>
        <taxon>Spirochaetia</taxon>
        <taxon>Spirochaetales</taxon>
        <taxon>Treponemataceae</taxon>
        <taxon>Treponema</taxon>
    </lineage>
</organism>
<dbReference type="Proteomes" id="UP000016649">
    <property type="component" value="Unassembled WGS sequence"/>
</dbReference>